<dbReference type="Pfam" id="PF00232">
    <property type="entry name" value="Glyco_hydro_1"/>
    <property type="match status" value="2"/>
</dbReference>
<evidence type="ECO:0000256" key="1">
    <source>
        <dbReference type="ARBA" id="ARBA00010838"/>
    </source>
</evidence>
<dbReference type="SUPFAM" id="SSF51445">
    <property type="entry name" value="(Trans)glycosidases"/>
    <property type="match status" value="1"/>
</dbReference>
<gene>
    <name evidence="7" type="ORF">HKW66_Vig0209030</name>
</gene>
<evidence type="ECO:0000256" key="2">
    <source>
        <dbReference type="ARBA" id="ARBA00022801"/>
    </source>
</evidence>
<comment type="caution">
    <text evidence="7">The sequence shown here is derived from an EMBL/GenBank/DDBJ whole genome shotgun (WGS) entry which is preliminary data.</text>
</comment>
<evidence type="ECO:0000256" key="5">
    <source>
        <dbReference type="RuleBase" id="RU004468"/>
    </source>
</evidence>
<dbReference type="InterPro" id="IPR033132">
    <property type="entry name" value="GH_1_N_CS"/>
</dbReference>
<dbReference type="InterPro" id="IPR018120">
    <property type="entry name" value="Glyco_hydro_1_AS"/>
</dbReference>
<feature type="signal peptide" evidence="6">
    <location>
        <begin position="1"/>
        <end position="24"/>
    </location>
</feature>
<evidence type="ECO:0000256" key="3">
    <source>
        <dbReference type="PROSITE-ProRule" id="PRU10055"/>
    </source>
</evidence>
<protein>
    <submittedName>
        <fullName evidence="7">Vicianin hydrolase</fullName>
    </submittedName>
</protein>
<feature type="active site" description="Nucleophile" evidence="3">
    <location>
        <position position="255"/>
    </location>
</feature>
<evidence type="ECO:0000256" key="4">
    <source>
        <dbReference type="RuleBase" id="RU003690"/>
    </source>
</evidence>
<reference evidence="7 8" key="1">
    <citation type="submission" date="2020-05" db="EMBL/GenBank/DDBJ databases">
        <title>Vigna angularis (adzuki bean) Var. LongXiaoDou No. 4 denovo assembly.</title>
        <authorList>
            <person name="Xiang H."/>
        </authorList>
    </citation>
    <scope>NUCLEOTIDE SEQUENCE [LARGE SCALE GENOMIC DNA]</scope>
    <source>
        <tissue evidence="7">Leaf</tissue>
    </source>
</reference>
<dbReference type="PROSITE" id="PS00653">
    <property type="entry name" value="GLYCOSYL_HYDROL_F1_2"/>
    <property type="match status" value="1"/>
</dbReference>
<dbReference type="Gene3D" id="3.20.20.80">
    <property type="entry name" value="Glycosidases"/>
    <property type="match status" value="2"/>
</dbReference>
<dbReference type="PANTHER" id="PTHR10353:SF297">
    <property type="entry name" value="VICIANIN HYDROLASE-LIKE"/>
    <property type="match status" value="1"/>
</dbReference>
<accession>A0A8T0JGG1</accession>
<dbReference type="InterPro" id="IPR017853">
    <property type="entry name" value="GH"/>
</dbReference>
<dbReference type="Proteomes" id="UP000743370">
    <property type="component" value="Unassembled WGS sequence"/>
</dbReference>
<dbReference type="PANTHER" id="PTHR10353">
    <property type="entry name" value="GLYCOSYL HYDROLASE"/>
    <property type="match status" value="1"/>
</dbReference>
<feature type="chain" id="PRO_5035937073" evidence="6">
    <location>
        <begin position="25"/>
        <end position="348"/>
    </location>
</feature>
<evidence type="ECO:0000313" key="8">
    <source>
        <dbReference type="Proteomes" id="UP000743370"/>
    </source>
</evidence>
<evidence type="ECO:0000256" key="6">
    <source>
        <dbReference type="SAM" id="SignalP"/>
    </source>
</evidence>
<dbReference type="EMBL" id="JABFOF010000011">
    <property type="protein sequence ID" value="KAG2372229.1"/>
    <property type="molecule type" value="Genomic_DNA"/>
</dbReference>
<organism evidence="7 8">
    <name type="scientific">Phaseolus angularis</name>
    <name type="common">Azuki bean</name>
    <name type="synonym">Vigna angularis</name>
    <dbReference type="NCBI Taxonomy" id="3914"/>
    <lineage>
        <taxon>Eukaryota</taxon>
        <taxon>Viridiplantae</taxon>
        <taxon>Streptophyta</taxon>
        <taxon>Embryophyta</taxon>
        <taxon>Tracheophyta</taxon>
        <taxon>Spermatophyta</taxon>
        <taxon>Magnoliopsida</taxon>
        <taxon>eudicotyledons</taxon>
        <taxon>Gunneridae</taxon>
        <taxon>Pentapetalae</taxon>
        <taxon>rosids</taxon>
        <taxon>fabids</taxon>
        <taxon>Fabales</taxon>
        <taxon>Fabaceae</taxon>
        <taxon>Papilionoideae</taxon>
        <taxon>50 kb inversion clade</taxon>
        <taxon>NPAAA clade</taxon>
        <taxon>indigoferoid/millettioid clade</taxon>
        <taxon>Phaseoleae</taxon>
        <taxon>Vigna</taxon>
    </lineage>
</organism>
<dbReference type="PRINTS" id="PR00131">
    <property type="entry name" value="GLHYDRLASE1"/>
</dbReference>
<keyword evidence="5" id="KW-0326">Glycosidase</keyword>
<dbReference type="GO" id="GO:0005975">
    <property type="term" value="P:carbohydrate metabolic process"/>
    <property type="evidence" value="ECO:0007669"/>
    <property type="project" value="InterPro"/>
</dbReference>
<name>A0A8T0JGG1_PHAAN</name>
<sequence>MRSKSCLVCLVSLAIATLFGNGTATATESVKPSHYASTFNRTLFPSTFIFGVGSSAYQAEGARNVDGRGPCIWDTFTEQHPEKIWDHSTGDVGADFYHGYKAHQKGQIGITLPTHYFLPKSQSVADEGAASRALDFFFGWYAHPVTYGDYPESMKSLVGARLAKFTKAESEGLRKSIDFLGVNYYTTYYAENAAPVSTNRTFYTDILATLTTEKNGEAIGTPTDLDWLFVYPKGIHYLMVYIRDKYKNPNIYITENGVAKARDDSIAVDEALKDGIRIRYLIGHLHFLLQSIKEGVNVKGYYAWSFSDSFEWDAGYTVRFGQIYVDYKNNMKRYLKFSCFWLKNFLLN</sequence>
<dbReference type="GO" id="GO:0008422">
    <property type="term" value="F:beta-glucosidase activity"/>
    <property type="evidence" value="ECO:0007669"/>
    <property type="project" value="TreeGrafter"/>
</dbReference>
<proteinExistence type="inferred from homology"/>
<keyword evidence="2 5" id="KW-0378">Hydrolase</keyword>
<dbReference type="PROSITE" id="PS00572">
    <property type="entry name" value="GLYCOSYL_HYDROL_F1_1"/>
    <property type="match status" value="1"/>
</dbReference>
<evidence type="ECO:0000313" key="7">
    <source>
        <dbReference type="EMBL" id="KAG2372229.1"/>
    </source>
</evidence>
<dbReference type="InterPro" id="IPR001360">
    <property type="entry name" value="Glyco_hydro_1"/>
</dbReference>
<dbReference type="AlphaFoldDB" id="A0A8T0JGG1"/>
<keyword evidence="6" id="KW-0732">Signal</keyword>
<comment type="similarity">
    <text evidence="1 4">Belongs to the glycosyl hydrolase 1 family.</text>
</comment>